<keyword evidence="1" id="KW-1133">Transmembrane helix</keyword>
<evidence type="ECO:0000256" key="1">
    <source>
        <dbReference type="SAM" id="Phobius"/>
    </source>
</evidence>
<dbReference type="EMBL" id="JARRAF010000009">
    <property type="protein sequence ID" value="MDK2124314.1"/>
    <property type="molecule type" value="Genomic_DNA"/>
</dbReference>
<dbReference type="RefSeq" id="WP_284100625.1">
    <property type="nucleotide sequence ID" value="NZ_JARRAF010000009.1"/>
</dbReference>
<proteinExistence type="predicted"/>
<organism evidence="2 3">
    <name type="scientific">Parachitinimonas caeni</name>
    <dbReference type="NCBI Taxonomy" id="3031301"/>
    <lineage>
        <taxon>Bacteria</taxon>
        <taxon>Pseudomonadati</taxon>
        <taxon>Pseudomonadota</taxon>
        <taxon>Betaproteobacteria</taxon>
        <taxon>Neisseriales</taxon>
        <taxon>Chitinibacteraceae</taxon>
        <taxon>Parachitinimonas</taxon>
    </lineage>
</organism>
<evidence type="ECO:0000313" key="3">
    <source>
        <dbReference type="Proteomes" id="UP001172778"/>
    </source>
</evidence>
<gene>
    <name evidence="2" type="ORF">PZA18_09655</name>
</gene>
<keyword evidence="3" id="KW-1185">Reference proteome</keyword>
<keyword evidence="1" id="KW-0812">Transmembrane</keyword>
<evidence type="ECO:0000313" key="2">
    <source>
        <dbReference type="EMBL" id="MDK2124314.1"/>
    </source>
</evidence>
<name>A0ABT7DWW6_9NEIS</name>
<dbReference type="Proteomes" id="UP001172778">
    <property type="component" value="Unassembled WGS sequence"/>
</dbReference>
<accession>A0ABT7DWW6</accession>
<reference evidence="2" key="1">
    <citation type="submission" date="2023-03" db="EMBL/GenBank/DDBJ databases">
        <title>Chitinimonas shenzhenensis gen. nov., sp. nov., a novel member of family Burkholderiaceae isolated from activated sludge collected in Shen Zhen, China.</title>
        <authorList>
            <person name="Wang X."/>
        </authorList>
    </citation>
    <scope>NUCLEOTIDE SEQUENCE</scope>
    <source>
        <strain evidence="2">DQS-5</strain>
    </source>
</reference>
<protein>
    <submittedName>
        <fullName evidence="2">Uncharacterized protein</fullName>
    </submittedName>
</protein>
<sequence length="68" mass="7350">MIDSFDIIDYAKDLALISALFLAICGGVVIALVGSPLPASWPLTQEKTKTCAGPGHLFSTIQYHCNRR</sequence>
<comment type="caution">
    <text evidence="2">The sequence shown here is derived from an EMBL/GenBank/DDBJ whole genome shotgun (WGS) entry which is preliminary data.</text>
</comment>
<feature type="transmembrane region" description="Helical" evidence="1">
    <location>
        <begin position="14"/>
        <end position="34"/>
    </location>
</feature>
<keyword evidence="1" id="KW-0472">Membrane</keyword>